<dbReference type="InterPro" id="IPR027417">
    <property type="entry name" value="P-loop_NTPase"/>
</dbReference>
<dbReference type="OrthoDB" id="9772976at2"/>
<evidence type="ECO:0000256" key="1">
    <source>
        <dbReference type="SAM" id="MobiDB-lite"/>
    </source>
</evidence>
<dbReference type="AlphaFoldDB" id="A0A366M3A6"/>
<dbReference type="RefSeq" id="WP_113980269.1">
    <property type="nucleotide sequence ID" value="NZ_QMEY01000003.1"/>
</dbReference>
<keyword evidence="2" id="KW-0067">ATP-binding</keyword>
<protein>
    <submittedName>
        <fullName evidence="2">BREX system ATP-binding protein BrxD</fullName>
    </submittedName>
</protein>
<comment type="caution">
    <text evidence="2">The sequence shown here is derived from an EMBL/GenBank/DDBJ whole genome shotgun (WGS) entry which is preliminary data.</text>
</comment>
<organism evidence="2 3">
    <name type="scientific">Spongiactinospora rosea</name>
    <dbReference type="NCBI Taxonomy" id="2248750"/>
    <lineage>
        <taxon>Bacteria</taxon>
        <taxon>Bacillati</taxon>
        <taxon>Actinomycetota</taxon>
        <taxon>Actinomycetes</taxon>
        <taxon>Streptosporangiales</taxon>
        <taxon>Streptosporangiaceae</taxon>
        <taxon>Spongiactinospora</taxon>
    </lineage>
</organism>
<proteinExistence type="predicted"/>
<keyword evidence="2" id="KW-0547">Nucleotide-binding</keyword>
<name>A0A366M3A6_9ACTN</name>
<dbReference type="NCBIfam" id="NF033438">
    <property type="entry name" value="BREX_BrxD"/>
    <property type="match status" value="1"/>
</dbReference>
<evidence type="ECO:0000313" key="2">
    <source>
        <dbReference type="EMBL" id="RBQ20064.1"/>
    </source>
</evidence>
<dbReference type="InterPro" id="IPR021228">
    <property type="entry name" value="BrxD"/>
</dbReference>
<dbReference type="GO" id="GO:0005524">
    <property type="term" value="F:ATP binding"/>
    <property type="evidence" value="ECO:0007669"/>
    <property type="project" value="UniProtKB-KW"/>
</dbReference>
<dbReference type="EMBL" id="QMEY01000003">
    <property type="protein sequence ID" value="RBQ20064.1"/>
    <property type="molecule type" value="Genomic_DNA"/>
</dbReference>
<feature type="region of interest" description="Disordered" evidence="1">
    <location>
        <begin position="424"/>
        <end position="447"/>
    </location>
</feature>
<dbReference type="SUPFAM" id="SSF52540">
    <property type="entry name" value="P-loop containing nucleoside triphosphate hydrolases"/>
    <property type="match status" value="1"/>
</dbReference>
<dbReference type="Pfam" id="PF10923">
    <property type="entry name" value="BrxC_BrxD"/>
    <property type="match status" value="1"/>
</dbReference>
<keyword evidence="3" id="KW-1185">Reference proteome</keyword>
<sequence>MTATKKVSRAKRREIIAALGRGTVPRLGLDLFAVGMERFEKGLNEELAAVTTGGSGFKAVRGEYGSGKTFFARWLAERAKRMRIATSEIQISDTETPLFKTETVYRRLIGALSTASSQHGAFREVIDSWLLTLEEVVLAAGDVDKHDRAGMADAVDKLIERRLAEVSKSAPAFAAALRGYRRARLTGEHDIADGLLAWAGGEPNVAAPIRRYANIRGDIDATSALDFLRGLLVVLRDCGYPGLLVILDEIETLQRMRSDSREKSLNTLRQLIDEIDKGRFPGLYLVITGTPAFYDGSKGVQQSTPLAQRLAVDFSGDPRFDATRASQIRLTGLDRGKLVMLGRAVRDLYARGASAEARIRALVDDAYVEELALAVAGRLGGQIGSSPRVFLRKLVTEVLYKVDEHPDFNPRRDYRLTVKDTELTDEERNAARGGHRPRSADDVELDF</sequence>
<accession>A0A366M3A6</accession>
<reference evidence="2 3" key="1">
    <citation type="submission" date="2018-06" db="EMBL/GenBank/DDBJ databases">
        <title>Sphaerisporangium craniellae sp. nov., isolated from a marine sponge in the South China Sea.</title>
        <authorList>
            <person name="Li L."/>
        </authorList>
    </citation>
    <scope>NUCLEOTIDE SEQUENCE [LARGE SCALE GENOMIC DNA]</scope>
    <source>
        <strain evidence="2 3">LHW63015</strain>
    </source>
</reference>
<evidence type="ECO:0000313" key="3">
    <source>
        <dbReference type="Proteomes" id="UP000253303"/>
    </source>
</evidence>
<gene>
    <name evidence="2" type="primary">brxD</name>
    <name evidence="2" type="ORF">DP939_09560</name>
</gene>
<dbReference type="Proteomes" id="UP000253303">
    <property type="component" value="Unassembled WGS sequence"/>
</dbReference>